<dbReference type="InterPro" id="IPR051910">
    <property type="entry name" value="ComF/GntX_DNA_util-trans"/>
</dbReference>
<dbReference type="Gene3D" id="3.40.50.2020">
    <property type="match status" value="1"/>
</dbReference>
<dbReference type="InterPro" id="IPR029057">
    <property type="entry name" value="PRTase-like"/>
</dbReference>
<comment type="similarity">
    <text evidence="1">Belongs to the ComF/GntX family.</text>
</comment>
<evidence type="ECO:0000259" key="2">
    <source>
        <dbReference type="Pfam" id="PF00156"/>
    </source>
</evidence>
<dbReference type="AlphaFoldDB" id="A0A7L9RSQ4"/>
<evidence type="ECO:0000313" key="3">
    <source>
        <dbReference type="EMBL" id="QOL19569.1"/>
    </source>
</evidence>
<name>A0A7L9RSQ4_9PROT</name>
<reference evidence="3 4" key="1">
    <citation type="submission" date="2020-06" db="EMBL/GenBank/DDBJ databases">
        <title>The endosymbiont of the kinetoplastid Bodo saltans is a Paracaedibacter-like alpha-proteobacterium possessing a putative toxin-antitoxin system.</title>
        <authorList>
            <person name="Midha S."/>
            <person name="Rigden D.J."/>
            <person name="Siozios S."/>
            <person name="Hurst G.D.D."/>
            <person name="Jackson A.P."/>
        </authorList>
    </citation>
    <scope>NUCLEOTIDE SEQUENCE [LARGE SCALE GENOMIC DNA]</scope>
    <source>
        <strain evidence="3">Lake Konstanz</strain>
    </source>
</reference>
<accession>A0A7L9RSQ4</accession>
<dbReference type="Pfam" id="PF00156">
    <property type="entry name" value="Pribosyltran"/>
    <property type="match status" value="1"/>
</dbReference>
<evidence type="ECO:0000256" key="1">
    <source>
        <dbReference type="ARBA" id="ARBA00008007"/>
    </source>
</evidence>
<gene>
    <name evidence="3" type="ORF">CPBP_00331</name>
</gene>
<dbReference type="KEGG" id="pbal:CPBP_00331"/>
<protein>
    <submittedName>
        <fullName evidence="3">ComF family protein</fullName>
    </submittedName>
</protein>
<sequence>MVQDARGLSVEGFSKIQFISDPYCHKCGAPLKFSKEICKACLHDHFLFQHARSIFVYDYYSKKLILQYKHGDRLSLSPVLGKWMADYGANALLETDVMIPVPLHPKRLRQRMYNQAAELTKAIGKITGKPYVLDGLIRVKHTYSQGHEDRESRFENMREAFEVNPTFIDKIQGQSIMIVDDVLTTGATLNACAATLLPFEPKKILVLTLGKVLLK</sequence>
<dbReference type="Proteomes" id="UP000594001">
    <property type="component" value="Chromosome"/>
</dbReference>
<keyword evidence="4" id="KW-1185">Reference proteome</keyword>
<dbReference type="SUPFAM" id="SSF53271">
    <property type="entry name" value="PRTase-like"/>
    <property type="match status" value="1"/>
</dbReference>
<dbReference type="InterPro" id="IPR000836">
    <property type="entry name" value="PRTase_dom"/>
</dbReference>
<proteinExistence type="inferred from homology"/>
<organism evidence="3 4">
    <name type="scientific">Candidatus Bodocaedibacter vickermanii</name>
    <dbReference type="NCBI Taxonomy" id="2741701"/>
    <lineage>
        <taxon>Bacteria</taxon>
        <taxon>Pseudomonadati</taxon>
        <taxon>Pseudomonadota</taxon>
        <taxon>Alphaproteobacteria</taxon>
        <taxon>Holosporales</taxon>
        <taxon>Candidatus Paracaedibacteraceae</taxon>
        <taxon>Candidatus Bodocaedibacter</taxon>
    </lineage>
</organism>
<dbReference type="EMBL" id="CP054719">
    <property type="protein sequence ID" value="QOL19569.1"/>
    <property type="molecule type" value="Genomic_DNA"/>
</dbReference>
<dbReference type="CDD" id="cd06223">
    <property type="entry name" value="PRTases_typeI"/>
    <property type="match status" value="1"/>
</dbReference>
<feature type="domain" description="Phosphoribosyltransferase" evidence="2">
    <location>
        <begin position="166"/>
        <end position="206"/>
    </location>
</feature>
<evidence type="ECO:0000313" key="4">
    <source>
        <dbReference type="Proteomes" id="UP000594001"/>
    </source>
</evidence>
<dbReference type="PANTHER" id="PTHR47505:SF1">
    <property type="entry name" value="DNA UTILIZATION PROTEIN YHGH"/>
    <property type="match status" value="1"/>
</dbReference>
<dbReference type="PANTHER" id="PTHR47505">
    <property type="entry name" value="DNA UTILIZATION PROTEIN YHGH"/>
    <property type="match status" value="1"/>
</dbReference>